<dbReference type="InterPro" id="IPR011330">
    <property type="entry name" value="Glyco_hydro/deAcase_b/a-brl"/>
</dbReference>
<dbReference type="Pfam" id="PF04794">
    <property type="entry name" value="YdjC"/>
    <property type="match status" value="1"/>
</dbReference>
<dbReference type="PANTHER" id="PTHR31609:SF1">
    <property type="entry name" value="CARBOHYDRATE DEACETYLASE"/>
    <property type="match status" value="1"/>
</dbReference>
<evidence type="ECO:0000256" key="5">
    <source>
        <dbReference type="ARBA" id="ARBA00023277"/>
    </source>
</evidence>
<evidence type="ECO:0000256" key="4">
    <source>
        <dbReference type="ARBA" id="ARBA00022842"/>
    </source>
</evidence>
<evidence type="ECO:0000313" key="7">
    <source>
        <dbReference type="Proteomes" id="UP001153387"/>
    </source>
</evidence>
<evidence type="ECO:0000256" key="2">
    <source>
        <dbReference type="ARBA" id="ARBA00022723"/>
    </source>
</evidence>
<dbReference type="InterPro" id="IPR006879">
    <property type="entry name" value="YdjC-like"/>
</dbReference>
<keyword evidence="2" id="KW-0479">Metal-binding</keyword>
<dbReference type="AlphaFoldDB" id="A0A9X4QR07"/>
<evidence type="ECO:0000256" key="3">
    <source>
        <dbReference type="ARBA" id="ARBA00022801"/>
    </source>
</evidence>
<keyword evidence="3" id="KW-0378">Hydrolase</keyword>
<sequence length="305" mass="33622">MAKLLILNCDDFGQSAPANEAIMHLLEERRVSSATIMTPAQGFDQAADWCRRHPEASVGLHLTFTSEYDAVRFASLTGRPSLHDAEGFMYKTVEAFERGSAKADVVAEMNAQFDAVARAGIAVTHADNHMGSLYGIAAGRSYLPQVFWQCSRMGLPFRLFRHIDPAEALTANAPGVEATLAKAVALCDTLGVAVPDYLLSHPYGIEPGETYESFKAMLIAKLYKLPEGVVETYIHPAVPDADLGARIPNWEKRVWEYKLMLDPDFAAAMKDAGVQLTDYRYVREKLRRPRLGSAFRLAKLALGRG</sequence>
<keyword evidence="7" id="KW-1185">Reference proteome</keyword>
<dbReference type="EMBL" id="JAPDHZ010000006">
    <property type="protein sequence ID" value="MDG0794330.1"/>
    <property type="molecule type" value="Genomic_DNA"/>
</dbReference>
<dbReference type="GO" id="GO:0046872">
    <property type="term" value="F:metal ion binding"/>
    <property type="evidence" value="ECO:0007669"/>
    <property type="project" value="UniProtKB-KW"/>
</dbReference>
<dbReference type="GO" id="GO:0019213">
    <property type="term" value="F:deacetylase activity"/>
    <property type="evidence" value="ECO:0007669"/>
    <property type="project" value="TreeGrafter"/>
</dbReference>
<reference evidence="6 7" key="1">
    <citation type="submission" date="2022-10" db="EMBL/GenBank/DDBJ databases">
        <title>Comparative genomic analysis of Cohnella hashimotonis sp. nov., isolated from the International Space Station.</title>
        <authorList>
            <person name="Simpson A."/>
            <person name="Venkateswaran K."/>
        </authorList>
    </citation>
    <scope>NUCLEOTIDE SEQUENCE [LARGE SCALE GENOMIC DNA]</scope>
    <source>
        <strain evidence="6 7">DSM 18997</strain>
    </source>
</reference>
<dbReference type="Proteomes" id="UP001153387">
    <property type="component" value="Unassembled WGS sequence"/>
</dbReference>
<proteinExistence type="predicted"/>
<dbReference type="RefSeq" id="WP_277568082.1">
    <property type="nucleotide sequence ID" value="NZ_JAPDHZ010000006.1"/>
</dbReference>
<accession>A0A9X4QR07</accession>
<keyword evidence="5" id="KW-0119">Carbohydrate metabolism</keyword>
<organism evidence="6 7">
    <name type="scientific">Cohnella ginsengisoli</name>
    <dbReference type="NCBI Taxonomy" id="425004"/>
    <lineage>
        <taxon>Bacteria</taxon>
        <taxon>Bacillati</taxon>
        <taxon>Bacillota</taxon>
        <taxon>Bacilli</taxon>
        <taxon>Bacillales</taxon>
        <taxon>Paenibacillaceae</taxon>
        <taxon>Cohnella</taxon>
    </lineage>
</organism>
<gene>
    <name evidence="6" type="ORF">OMP38_28465</name>
</gene>
<dbReference type="Gene3D" id="3.20.20.370">
    <property type="entry name" value="Glycoside hydrolase/deacetylase"/>
    <property type="match status" value="1"/>
</dbReference>
<evidence type="ECO:0000313" key="6">
    <source>
        <dbReference type="EMBL" id="MDG0794330.1"/>
    </source>
</evidence>
<keyword evidence="4" id="KW-0460">Magnesium</keyword>
<dbReference type="SUPFAM" id="SSF88713">
    <property type="entry name" value="Glycoside hydrolase/deacetylase"/>
    <property type="match status" value="1"/>
</dbReference>
<protein>
    <submittedName>
        <fullName evidence="6">Polysaccharide deacetylase family protein</fullName>
    </submittedName>
</protein>
<dbReference type="PANTHER" id="PTHR31609">
    <property type="entry name" value="YDJC DEACETYLASE FAMILY MEMBER"/>
    <property type="match status" value="1"/>
</dbReference>
<dbReference type="GO" id="GO:0005975">
    <property type="term" value="P:carbohydrate metabolic process"/>
    <property type="evidence" value="ECO:0007669"/>
    <property type="project" value="InterPro"/>
</dbReference>
<comment type="cofactor">
    <cofactor evidence="1">
        <name>Mg(2+)</name>
        <dbReference type="ChEBI" id="CHEBI:18420"/>
    </cofactor>
</comment>
<evidence type="ECO:0000256" key="1">
    <source>
        <dbReference type="ARBA" id="ARBA00001946"/>
    </source>
</evidence>
<dbReference type="CDD" id="cd10802">
    <property type="entry name" value="YdjC_TTHB029_like"/>
    <property type="match status" value="1"/>
</dbReference>
<comment type="caution">
    <text evidence="6">The sequence shown here is derived from an EMBL/GenBank/DDBJ whole genome shotgun (WGS) entry which is preliminary data.</text>
</comment>
<name>A0A9X4QR07_9BACL</name>
<dbReference type="GO" id="GO:0016787">
    <property type="term" value="F:hydrolase activity"/>
    <property type="evidence" value="ECO:0007669"/>
    <property type="project" value="UniProtKB-KW"/>
</dbReference>